<evidence type="ECO:0000256" key="2">
    <source>
        <dbReference type="ARBA" id="ARBA00022980"/>
    </source>
</evidence>
<dbReference type="OrthoDB" id="5555409at2759"/>
<protein>
    <recommendedName>
        <fullName evidence="4">Ribosomal protein L9 domain-containing protein</fullName>
    </recommendedName>
</protein>
<evidence type="ECO:0000256" key="1">
    <source>
        <dbReference type="ARBA" id="ARBA00010605"/>
    </source>
</evidence>
<organism evidence="5 6">
    <name type="scientific">Cudoniella acicularis</name>
    <dbReference type="NCBI Taxonomy" id="354080"/>
    <lineage>
        <taxon>Eukaryota</taxon>
        <taxon>Fungi</taxon>
        <taxon>Dikarya</taxon>
        <taxon>Ascomycota</taxon>
        <taxon>Pezizomycotina</taxon>
        <taxon>Leotiomycetes</taxon>
        <taxon>Helotiales</taxon>
        <taxon>Tricladiaceae</taxon>
        <taxon>Cudoniella</taxon>
    </lineage>
</organism>
<proteinExistence type="inferred from homology"/>
<keyword evidence="3" id="KW-0687">Ribonucleoprotein</keyword>
<evidence type="ECO:0000256" key="3">
    <source>
        <dbReference type="ARBA" id="ARBA00023274"/>
    </source>
</evidence>
<dbReference type="Proteomes" id="UP000566819">
    <property type="component" value="Unassembled WGS sequence"/>
</dbReference>
<dbReference type="InterPro" id="IPR000244">
    <property type="entry name" value="Ribosomal_bL9"/>
</dbReference>
<dbReference type="InterPro" id="IPR009027">
    <property type="entry name" value="Ribosomal_bL9/RNase_H1_N"/>
</dbReference>
<evidence type="ECO:0000259" key="4">
    <source>
        <dbReference type="Pfam" id="PF01281"/>
    </source>
</evidence>
<comment type="similarity">
    <text evidence="1">Belongs to the bacterial ribosomal protein bL9 family.</text>
</comment>
<dbReference type="Pfam" id="PF01281">
    <property type="entry name" value="Ribosomal_L9_N"/>
    <property type="match status" value="1"/>
</dbReference>
<dbReference type="PANTHER" id="PTHR21368">
    <property type="entry name" value="50S RIBOSOMAL PROTEIN L9"/>
    <property type="match status" value="1"/>
</dbReference>
<sequence length="290" mass="31854">MASPLLSRSPQCMTCIRRTASSLGEKHMFPAGQQIRGKKKLAKQPNRVNALLLKDIKRYGKKGSVLSINPGIMRNLWFPRRLAEYVTAARMQELGLKKDDIIDPVIFRAPEEIAVKKAVIKRADVMEAAEAKVETEAVEETQNPVLGPVIPVEFESLTPEQATRIMADLLPPQLEFFRAPIITEQAPPKRISPSITAKAAISAEASKGKEPQKTSIQGSVSTHDIATNITAVLAEDERGARIILSPEDISFVEKTKETGHVEHIGTFGIDIRLKGAPNAVRRTIKVTAQN</sequence>
<dbReference type="GO" id="GO:1990904">
    <property type="term" value="C:ribonucleoprotein complex"/>
    <property type="evidence" value="ECO:0007669"/>
    <property type="project" value="UniProtKB-KW"/>
</dbReference>
<dbReference type="InterPro" id="IPR036935">
    <property type="entry name" value="Ribosomal_bL9_N_sf"/>
</dbReference>
<evidence type="ECO:0000313" key="6">
    <source>
        <dbReference type="Proteomes" id="UP000566819"/>
    </source>
</evidence>
<keyword evidence="2" id="KW-0689">Ribosomal protein</keyword>
<dbReference type="Gene3D" id="3.40.5.10">
    <property type="entry name" value="Ribosomal protein L9, N-terminal domain"/>
    <property type="match status" value="1"/>
</dbReference>
<evidence type="ECO:0000313" key="5">
    <source>
        <dbReference type="EMBL" id="KAF4629314.1"/>
    </source>
</evidence>
<dbReference type="SUPFAM" id="SSF55658">
    <property type="entry name" value="L9 N-domain-like"/>
    <property type="match status" value="1"/>
</dbReference>
<accession>A0A8H4RFU8</accession>
<dbReference type="EMBL" id="JAAMPI010000693">
    <property type="protein sequence ID" value="KAF4629314.1"/>
    <property type="molecule type" value="Genomic_DNA"/>
</dbReference>
<comment type="caution">
    <text evidence="5">The sequence shown here is derived from an EMBL/GenBank/DDBJ whole genome shotgun (WGS) entry which is preliminary data.</text>
</comment>
<keyword evidence="6" id="KW-1185">Reference proteome</keyword>
<dbReference type="InterPro" id="IPR020070">
    <property type="entry name" value="Ribosomal_bL9_N"/>
</dbReference>
<dbReference type="GO" id="GO:0005840">
    <property type="term" value="C:ribosome"/>
    <property type="evidence" value="ECO:0007669"/>
    <property type="project" value="UniProtKB-KW"/>
</dbReference>
<gene>
    <name evidence="5" type="ORF">G7Y89_g8832</name>
</gene>
<feature type="domain" description="Ribosomal protein L9" evidence="4">
    <location>
        <begin position="51"/>
        <end position="94"/>
    </location>
</feature>
<name>A0A8H4RFU8_9HELO</name>
<reference evidence="5 6" key="1">
    <citation type="submission" date="2020-03" db="EMBL/GenBank/DDBJ databases">
        <title>Draft Genome Sequence of Cudoniella acicularis.</title>
        <authorList>
            <person name="Buettner E."/>
            <person name="Kellner H."/>
        </authorList>
    </citation>
    <scope>NUCLEOTIDE SEQUENCE [LARGE SCALE GENOMIC DNA]</scope>
    <source>
        <strain evidence="5 6">DSM 108380</strain>
    </source>
</reference>
<dbReference type="GO" id="GO:0003735">
    <property type="term" value="F:structural constituent of ribosome"/>
    <property type="evidence" value="ECO:0007669"/>
    <property type="project" value="InterPro"/>
</dbReference>
<dbReference type="AlphaFoldDB" id="A0A8H4RFU8"/>
<dbReference type="GO" id="GO:0006412">
    <property type="term" value="P:translation"/>
    <property type="evidence" value="ECO:0007669"/>
    <property type="project" value="InterPro"/>
</dbReference>